<evidence type="ECO:0000259" key="8">
    <source>
        <dbReference type="Pfam" id="PF17177"/>
    </source>
</evidence>
<dbReference type="CDD" id="cd20529">
    <property type="entry name" value="CYCLIN_CCNJ-like_rpt2"/>
    <property type="match status" value="1"/>
</dbReference>
<dbReference type="InterPro" id="IPR004367">
    <property type="entry name" value="Cyclin_C-dom"/>
</dbReference>
<dbReference type="Pfam" id="PF13812">
    <property type="entry name" value="PPR_3"/>
    <property type="match status" value="1"/>
</dbReference>
<dbReference type="Pfam" id="PF00134">
    <property type="entry name" value="Cyclin_N"/>
    <property type="match status" value="1"/>
</dbReference>
<keyword evidence="3" id="KW-0195">Cyclin</keyword>
<proteinExistence type="inferred from homology"/>
<dbReference type="SUPFAM" id="SSF47954">
    <property type="entry name" value="Cyclin-like"/>
    <property type="match status" value="1"/>
</dbReference>
<keyword evidence="2" id="KW-0677">Repeat</keyword>
<feature type="repeat" description="PPR" evidence="4">
    <location>
        <begin position="301"/>
        <end position="335"/>
    </location>
</feature>
<evidence type="ECO:0000256" key="2">
    <source>
        <dbReference type="ARBA" id="ARBA00022737"/>
    </source>
</evidence>
<evidence type="ECO:0000256" key="5">
    <source>
        <dbReference type="SAM" id="MobiDB-lite"/>
    </source>
</evidence>
<dbReference type="InterPro" id="IPR033443">
    <property type="entry name" value="PROP1-like_PPR_dom"/>
</dbReference>
<feature type="repeat" description="PPR" evidence="4">
    <location>
        <begin position="371"/>
        <end position="405"/>
    </location>
</feature>
<feature type="domain" description="PROP1-like PPR" evidence="8">
    <location>
        <begin position="200"/>
        <end position="354"/>
    </location>
</feature>
<feature type="repeat" description="PPR" evidence="4">
    <location>
        <begin position="266"/>
        <end position="300"/>
    </location>
</feature>
<dbReference type="InterPro" id="IPR036915">
    <property type="entry name" value="Cyclin-like_sf"/>
</dbReference>
<name>A0AAW1TC60_9CHLO</name>
<evidence type="ECO:0000256" key="3">
    <source>
        <dbReference type="ARBA" id="ARBA00023127"/>
    </source>
</evidence>
<dbReference type="Proteomes" id="UP001485043">
    <property type="component" value="Unassembled WGS sequence"/>
</dbReference>
<dbReference type="Gene3D" id="1.10.472.10">
    <property type="entry name" value="Cyclin-like"/>
    <property type="match status" value="2"/>
</dbReference>
<evidence type="ECO:0000259" key="6">
    <source>
        <dbReference type="Pfam" id="PF00134"/>
    </source>
</evidence>
<organism evidence="9 10">
    <name type="scientific">Apatococcus fuscideae</name>
    <dbReference type="NCBI Taxonomy" id="2026836"/>
    <lineage>
        <taxon>Eukaryota</taxon>
        <taxon>Viridiplantae</taxon>
        <taxon>Chlorophyta</taxon>
        <taxon>core chlorophytes</taxon>
        <taxon>Trebouxiophyceae</taxon>
        <taxon>Chlorellales</taxon>
        <taxon>Chlorellaceae</taxon>
        <taxon>Apatococcus</taxon>
    </lineage>
</organism>
<dbReference type="InterPro" id="IPR006671">
    <property type="entry name" value="Cyclin_N"/>
</dbReference>
<dbReference type="Pfam" id="PF02984">
    <property type="entry name" value="Cyclin_C"/>
    <property type="match status" value="1"/>
</dbReference>
<comment type="similarity">
    <text evidence="1">Belongs to the PPR family. P subfamily.</text>
</comment>
<dbReference type="NCBIfam" id="TIGR00756">
    <property type="entry name" value="PPR"/>
    <property type="match status" value="8"/>
</dbReference>
<feature type="repeat" description="PPR" evidence="4">
    <location>
        <begin position="406"/>
        <end position="440"/>
    </location>
</feature>
<protein>
    <submittedName>
        <fullName evidence="9">Uncharacterized protein</fullName>
    </submittedName>
</protein>
<evidence type="ECO:0000259" key="7">
    <source>
        <dbReference type="Pfam" id="PF02984"/>
    </source>
</evidence>
<feature type="compositionally biased region" description="Polar residues" evidence="5">
    <location>
        <begin position="1"/>
        <end position="11"/>
    </location>
</feature>
<dbReference type="EMBL" id="JALJOV010000088">
    <property type="protein sequence ID" value="KAK9867417.1"/>
    <property type="molecule type" value="Genomic_DNA"/>
</dbReference>
<evidence type="ECO:0000256" key="4">
    <source>
        <dbReference type="PROSITE-ProRule" id="PRU00708"/>
    </source>
</evidence>
<dbReference type="PROSITE" id="PS51375">
    <property type="entry name" value="PPR"/>
    <property type="match status" value="8"/>
</dbReference>
<comment type="caution">
    <text evidence="9">The sequence shown here is derived from an EMBL/GenBank/DDBJ whole genome shotgun (WGS) entry which is preliminary data.</text>
</comment>
<dbReference type="InterPro" id="IPR002885">
    <property type="entry name" value="PPR_rpt"/>
</dbReference>
<feature type="compositionally biased region" description="Polar residues" evidence="5">
    <location>
        <begin position="57"/>
        <end position="67"/>
    </location>
</feature>
<dbReference type="PANTHER" id="PTHR47447">
    <property type="entry name" value="OS03G0856100 PROTEIN"/>
    <property type="match status" value="1"/>
</dbReference>
<feature type="repeat" description="PPR" evidence="4">
    <location>
        <begin position="336"/>
        <end position="370"/>
    </location>
</feature>
<accession>A0AAW1TC60</accession>
<dbReference type="CDD" id="cd00043">
    <property type="entry name" value="CYCLIN_SF"/>
    <property type="match status" value="1"/>
</dbReference>
<dbReference type="Gene3D" id="1.25.40.10">
    <property type="entry name" value="Tetratricopeptide repeat domain"/>
    <property type="match status" value="3"/>
</dbReference>
<evidence type="ECO:0000313" key="9">
    <source>
        <dbReference type="EMBL" id="KAK9867417.1"/>
    </source>
</evidence>
<feature type="domain" description="Cyclin C-terminal" evidence="7">
    <location>
        <begin position="829"/>
        <end position="874"/>
    </location>
</feature>
<feature type="compositionally biased region" description="Basic and acidic residues" evidence="5">
    <location>
        <begin position="44"/>
        <end position="56"/>
    </location>
</feature>
<feature type="repeat" description="PPR" evidence="4">
    <location>
        <begin position="196"/>
        <end position="230"/>
    </location>
</feature>
<dbReference type="Pfam" id="PF17177">
    <property type="entry name" value="PPR_long"/>
    <property type="match status" value="1"/>
</dbReference>
<dbReference type="PANTHER" id="PTHR47447:SF17">
    <property type="entry name" value="OS12G0638900 PROTEIN"/>
    <property type="match status" value="1"/>
</dbReference>
<feature type="repeat" description="PPR" evidence="4">
    <location>
        <begin position="231"/>
        <end position="265"/>
    </location>
</feature>
<evidence type="ECO:0000313" key="10">
    <source>
        <dbReference type="Proteomes" id="UP001485043"/>
    </source>
</evidence>
<feature type="region of interest" description="Disordered" evidence="5">
    <location>
        <begin position="1"/>
        <end position="124"/>
    </location>
</feature>
<feature type="compositionally biased region" description="Polar residues" evidence="5">
    <location>
        <begin position="105"/>
        <end position="124"/>
    </location>
</feature>
<feature type="domain" description="Cyclin N-terminal" evidence="6">
    <location>
        <begin position="690"/>
        <end position="753"/>
    </location>
</feature>
<feature type="repeat" description="PPR" evidence="4">
    <location>
        <begin position="441"/>
        <end position="475"/>
    </location>
</feature>
<sequence length="898" mass="96923">MTTTAGPSGTSFGEAPAHLNGLPEYTPFGSQARSPFSVDDLADDLAHELRVERGDESFTSAPSSDTQPRAGVNPPLTAGLATQPSNGRRVEFKMTPPEDTGGPHGQQSSNGFGRASSQPLGSPETTVEDLLKVIRALSPEASAPKAIAQGLYYLDSGALAALLKELAKTGQLRRSIEIFDWLRGLENGHELAPLADVYTYTTSISQCGSHQQLRRALELVAEMRSRGIPCNVHTYSALMNVCIKANELELALDVYKQMLAEGCIPNLVTYNTLIDVYGKTGQWEEAVKVLDALEQQGIDPEIRTYNTVIIACNMSSQAQEALRVYKRMLAVGAQPTATTYTALISAYGKIGQLERALQIFQDMVACGCERNVITYSSLISACEKAGRWELALELFNEMHREGCKPNVVTYNSLIAACAQGAQYERASQLFEQMQGKGCKPDSVTYSGLIAALAKGGQWRQALASFEQMKQTGCRPDSVVFNNVVGVLWETGIVWAQAKAVQVFQTAARQGHFRLTIHSSPETGTLECGMHAFTVGAAVVCFMRWVTEVRKRLTSSPGVGDSLGAGGQMRQRLALILNRGKPSREAAYPSIKSAISSILLASKAPLRLSEVTGGSRGEASSLDVLTWLHSSEAEVLTAMYCKTDMLRGLSSEVLLNEDSLVEPRCSEAFQAVQRFETSHALNVQALPAEYVSQRKEWVMIIMRSCSGFHFKEEVMHDGVLLMDRTMASKNAPAVNMLPLTAAACLLISARQGEHPDHLPSAAQVEGVLGMPAAAISSMESNVRHILSNDTSAISTLRCLKLFLERLGSSCYDNMPITLVAGNSLAVLGEALQSSAFLELRPSLAAAALLCSCREMIGSIPAWPSALQQLTGYSQANDPSFAAAQHTVADLLSRLYGSFS</sequence>
<gene>
    <name evidence="9" type="ORF">WJX84_003519</name>
</gene>
<dbReference type="SUPFAM" id="SSF48452">
    <property type="entry name" value="TPR-like"/>
    <property type="match status" value="1"/>
</dbReference>
<dbReference type="Pfam" id="PF13041">
    <property type="entry name" value="PPR_2"/>
    <property type="match status" value="1"/>
</dbReference>
<evidence type="ECO:0000256" key="1">
    <source>
        <dbReference type="ARBA" id="ARBA00007626"/>
    </source>
</evidence>
<keyword evidence="10" id="KW-1185">Reference proteome</keyword>
<dbReference type="AlphaFoldDB" id="A0AAW1TC60"/>
<dbReference type="InterPro" id="IPR011990">
    <property type="entry name" value="TPR-like_helical_dom_sf"/>
</dbReference>
<reference evidence="9 10" key="1">
    <citation type="journal article" date="2024" name="Nat. Commun.">
        <title>Phylogenomics reveals the evolutionary origins of lichenization in chlorophyte algae.</title>
        <authorList>
            <person name="Puginier C."/>
            <person name="Libourel C."/>
            <person name="Otte J."/>
            <person name="Skaloud P."/>
            <person name="Haon M."/>
            <person name="Grisel S."/>
            <person name="Petersen M."/>
            <person name="Berrin J.G."/>
            <person name="Delaux P.M."/>
            <person name="Dal Grande F."/>
            <person name="Keller J."/>
        </authorList>
    </citation>
    <scope>NUCLEOTIDE SEQUENCE [LARGE SCALE GENOMIC DNA]</scope>
    <source>
        <strain evidence="9 10">SAG 2523</strain>
    </source>
</reference>